<evidence type="ECO:0000256" key="3">
    <source>
        <dbReference type="ARBA" id="ARBA00022553"/>
    </source>
</evidence>
<feature type="domain" description="HTH araC/xylS-type" evidence="8">
    <location>
        <begin position="1276"/>
        <end position="1375"/>
    </location>
</feature>
<dbReference type="InterPro" id="IPR018060">
    <property type="entry name" value="HTH_AraC"/>
</dbReference>
<dbReference type="SUPFAM" id="SSF55874">
    <property type="entry name" value="ATPase domain of HSP90 chaperone/DNA topoisomerase II/histidine kinase"/>
    <property type="match status" value="1"/>
</dbReference>
<keyword evidence="7" id="KW-0472">Membrane</keyword>
<dbReference type="Gene3D" id="3.40.50.2300">
    <property type="match status" value="1"/>
</dbReference>
<keyword evidence="11" id="KW-0808">Transferase</keyword>
<dbReference type="InterPro" id="IPR003594">
    <property type="entry name" value="HATPase_dom"/>
</dbReference>
<dbReference type="Pfam" id="PF00072">
    <property type="entry name" value="Response_reg"/>
    <property type="match status" value="1"/>
</dbReference>
<evidence type="ECO:0000256" key="6">
    <source>
        <dbReference type="PROSITE-ProRule" id="PRU00169"/>
    </source>
</evidence>
<evidence type="ECO:0000256" key="7">
    <source>
        <dbReference type="SAM" id="Phobius"/>
    </source>
</evidence>
<proteinExistence type="predicted"/>
<evidence type="ECO:0000256" key="2">
    <source>
        <dbReference type="ARBA" id="ARBA00012438"/>
    </source>
</evidence>
<dbReference type="PROSITE" id="PS50109">
    <property type="entry name" value="HIS_KIN"/>
    <property type="match status" value="1"/>
</dbReference>
<dbReference type="InterPro" id="IPR001789">
    <property type="entry name" value="Sig_transdc_resp-reg_receiver"/>
</dbReference>
<evidence type="ECO:0000259" key="10">
    <source>
        <dbReference type="PROSITE" id="PS50110"/>
    </source>
</evidence>
<dbReference type="Gene3D" id="1.10.287.130">
    <property type="match status" value="1"/>
</dbReference>
<dbReference type="SUPFAM" id="SSF63829">
    <property type="entry name" value="Calcium-dependent phosphotriesterase"/>
    <property type="match status" value="3"/>
</dbReference>
<dbReference type="PROSITE" id="PS50110">
    <property type="entry name" value="RESPONSE_REGULATORY"/>
    <property type="match status" value="1"/>
</dbReference>
<dbReference type="PANTHER" id="PTHR43547">
    <property type="entry name" value="TWO-COMPONENT HISTIDINE KINASE"/>
    <property type="match status" value="1"/>
</dbReference>
<keyword evidence="7" id="KW-0812">Transmembrane</keyword>
<dbReference type="Gene3D" id="2.130.10.10">
    <property type="entry name" value="YVTN repeat-like/Quinoprotein amine dehydrogenase"/>
    <property type="match status" value="3"/>
</dbReference>
<keyword evidence="3 6" id="KW-0597">Phosphoprotein</keyword>
<keyword evidence="7" id="KW-1133">Transmembrane helix</keyword>
<dbReference type="RefSeq" id="WP_309981997.1">
    <property type="nucleotide sequence ID" value="NZ_JAVDTI010000002.1"/>
</dbReference>
<dbReference type="SMART" id="SM00448">
    <property type="entry name" value="REC"/>
    <property type="match status" value="1"/>
</dbReference>
<comment type="caution">
    <text evidence="11">The sequence shown here is derived from an EMBL/GenBank/DDBJ whole genome shotgun (WGS) entry which is preliminary data.</text>
</comment>
<dbReference type="InterPro" id="IPR011123">
    <property type="entry name" value="Y_Y_Y"/>
</dbReference>
<keyword evidence="12" id="KW-1185">Reference proteome</keyword>
<keyword evidence="5" id="KW-0804">Transcription</keyword>
<dbReference type="Pfam" id="PF07495">
    <property type="entry name" value="Y_Y_Y"/>
    <property type="match status" value="1"/>
</dbReference>
<dbReference type="EMBL" id="JAVDTI010000002">
    <property type="protein sequence ID" value="MDR6804721.1"/>
    <property type="molecule type" value="Genomic_DNA"/>
</dbReference>
<sequence length="1382" mass="155340">MKRQRPWKISVLVMALLLIHASFQLFGQQRRFVHVDARQGLSHAHVKAIYRDKSGFLWIGTESGLNRFDGYAIKVFRNDASDPASLFDDDIAALFEMPSGKMGVITSLGPCVYDPAKETFSRPLQGFQPYSIHKPAKLRVVVPDSRGNYWFLIEDDGLICYNEKSKKAFSVKHSGSDTTSIASNDVTSMAQGSDGTYWLAHSNGMVENIVLEKQAARVIQRHNFFFDRRRGKNDKLQCLLTADRDGDVWAFPTNFDLGIAYLDKRLGKVNYLGKTFGSPRLSSDLITGVVEDDRGNIWIANGQNGIDVLDKRTRSVTNMRYASENANGLSHNAITAMLKDPDGLIWVGTYKAGLDYFHENIRVFPLVNRRTKPYGLPFEDINAFVEDRKGNLWLGANGGGLIYFERNTGKFTTYRHDPGNPRSLSSDVVVSLCLDHKNQLWIGTFLGGLNSFDGRQFIRYQHDPAKPQSLPGRSVWEIFEDSQRRLWIGTLDGGLCLYDQESKNFTRYRHPDQRALYSTYVPTIFEDSKGNMWFGTSTGIDVLKKTSGALVHFETKKGDPASIASNDIFGILEDAQGRIWIGSRGGLSMWVPGADTFVNYGEKHGLPHNAILSMAEDEDGRLWLGTPNGLSCATISPGKGRLQVSFRNYSEMDGLQGRQFTEDAALRTRAGELIFGGANGFNIFRPGDLGENKMVPRLAFTDFQLFNRSVRPGARPGGKPVLSSSVTTNPSVVLQASDNVFSIEFAALNFIQPGGSQYKYKMEGFNDNWLVTDASNRKVTFTNLDAGDYVFRVIASNNDGLWNQQGISLNIKVLPPFWRSPVAYVLYVIAIALLLLAALKLIQERERMKFAIVQTREEARRSQELDMLKTKFFTNVSHELRTPLSLILAPAEKLTERAVDSQDRKQLDLIQRNARRLLNMVNQLLDFRKLEVNEIRFHPTEGDIIRFVKNTVYSFSDLSEKKDIRLLFSSNVSGLETSFDHDKLEKILFNLLSNAIKFTLGPGQVSVAVDVRDADGDYFVEIKVKDTGIGIPPEKHDLIFERYFQSDLPNSIINQGSGIGLAITREFVRIHGGSVGVESEVGEGSCFVVKLPLKRHTEVIAAGLTDTSGQAAVRAEKDPETQDAEGKPRILIVEDNEDFRFYLKDNLKQFYSVIEASTGREGWDKVLEHRPALIVSDIMMPDLNGLDLCRMVKADEQASQTPVILLTARSDDEQFLEGFQAGADDYIAKPFNFQVLESRIRNLISSREKLRSLFVTRNGIKASEIKVTPLDQQFLHEMIQAIERHISNPEFTVVDLARELGVSRSQLFKRVQTVTGKSPLEVIREIRLQHAAQLLEKSQLSISEIAYQVGFNNPKYFARYFKEVYHVLPSEYSGGKREPGSN</sequence>
<gene>
    <name evidence="11" type="ORF">J2W84_001767</name>
</gene>
<dbReference type="GO" id="GO:0016301">
    <property type="term" value="F:kinase activity"/>
    <property type="evidence" value="ECO:0007669"/>
    <property type="project" value="UniProtKB-KW"/>
</dbReference>
<dbReference type="SMART" id="SM00387">
    <property type="entry name" value="HATPase_c"/>
    <property type="match status" value="1"/>
</dbReference>
<dbReference type="Pfam" id="PF00512">
    <property type="entry name" value="HisKA"/>
    <property type="match status" value="1"/>
</dbReference>
<dbReference type="SUPFAM" id="SSF52172">
    <property type="entry name" value="CheY-like"/>
    <property type="match status" value="1"/>
</dbReference>
<dbReference type="InterPro" id="IPR005467">
    <property type="entry name" value="His_kinase_dom"/>
</dbReference>
<dbReference type="InterPro" id="IPR013783">
    <property type="entry name" value="Ig-like_fold"/>
</dbReference>
<dbReference type="CDD" id="cd00082">
    <property type="entry name" value="HisKA"/>
    <property type="match status" value="1"/>
</dbReference>
<dbReference type="Pfam" id="PF12833">
    <property type="entry name" value="HTH_18"/>
    <property type="match status" value="1"/>
</dbReference>
<evidence type="ECO:0000256" key="5">
    <source>
        <dbReference type="ARBA" id="ARBA00023163"/>
    </source>
</evidence>
<dbReference type="PANTHER" id="PTHR43547:SF2">
    <property type="entry name" value="HYBRID SIGNAL TRANSDUCTION HISTIDINE KINASE C"/>
    <property type="match status" value="1"/>
</dbReference>
<dbReference type="InterPro" id="IPR015943">
    <property type="entry name" value="WD40/YVTN_repeat-like_dom_sf"/>
</dbReference>
<dbReference type="PROSITE" id="PS01124">
    <property type="entry name" value="HTH_ARAC_FAMILY_2"/>
    <property type="match status" value="1"/>
</dbReference>
<evidence type="ECO:0000256" key="1">
    <source>
        <dbReference type="ARBA" id="ARBA00000085"/>
    </source>
</evidence>
<dbReference type="Gene3D" id="3.30.565.10">
    <property type="entry name" value="Histidine kinase-like ATPase, C-terminal domain"/>
    <property type="match status" value="1"/>
</dbReference>
<feature type="domain" description="Response regulatory" evidence="10">
    <location>
        <begin position="1129"/>
        <end position="1244"/>
    </location>
</feature>
<feature type="domain" description="Histidine kinase" evidence="9">
    <location>
        <begin position="875"/>
        <end position="1095"/>
    </location>
</feature>
<dbReference type="InterPro" id="IPR011110">
    <property type="entry name" value="Reg_prop"/>
</dbReference>
<name>A0ABU1QU96_9BACT</name>
<dbReference type="InterPro" id="IPR004358">
    <property type="entry name" value="Sig_transdc_His_kin-like_C"/>
</dbReference>
<protein>
    <recommendedName>
        <fullName evidence="2">histidine kinase</fullName>
        <ecNumber evidence="2">2.7.13.3</ecNumber>
    </recommendedName>
</protein>
<dbReference type="CDD" id="cd17574">
    <property type="entry name" value="REC_OmpR"/>
    <property type="match status" value="1"/>
</dbReference>
<dbReference type="Gene3D" id="2.60.40.10">
    <property type="entry name" value="Immunoglobulins"/>
    <property type="match status" value="1"/>
</dbReference>
<reference evidence="11 12" key="1">
    <citation type="submission" date="2023-07" db="EMBL/GenBank/DDBJ databases">
        <title>Sorghum-associated microbial communities from plants grown in Nebraska, USA.</title>
        <authorList>
            <person name="Schachtman D."/>
        </authorList>
    </citation>
    <scope>NUCLEOTIDE SEQUENCE [LARGE SCALE GENOMIC DNA]</scope>
    <source>
        <strain evidence="11 12">BE57</strain>
    </source>
</reference>
<dbReference type="Gene3D" id="1.10.10.60">
    <property type="entry name" value="Homeodomain-like"/>
    <property type="match status" value="1"/>
</dbReference>
<organism evidence="11 12">
    <name type="scientific">Dyadobacter fermentans</name>
    <dbReference type="NCBI Taxonomy" id="94254"/>
    <lineage>
        <taxon>Bacteria</taxon>
        <taxon>Pseudomonadati</taxon>
        <taxon>Bacteroidota</taxon>
        <taxon>Cytophagia</taxon>
        <taxon>Cytophagales</taxon>
        <taxon>Spirosomataceae</taxon>
        <taxon>Dyadobacter</taxon>
    </lineage>
</organism>
<keyword evidence="4" id="KW-0805">Transcription regulation</keyword>
<keyword evidence="11" id="KW-0418">Kinase</keyword>
<dbReference type="PRINTS" id="PR00344">
    <property type="entry name" value="BCTRLSENSOR"/>
</dbReference>
<dbReference type="Pfam" id="PF02518">
    <property type="entry name" value="HATPase_c"/>
    <property type="match status" value="1"/>
</dbReference>
<dbReference type="SUPFAM" id="SSF47384">
    <property type="entry name" value="Homodimeric domain of signal transducing histidine kinase"/>
    <property type="match status" value="1"/>
</dbReference>
<comment type="catalytic activity">
    <reaction evidence="1">
        <text>ATP + protein L-histidine = ADP + protein N-phospho-L-histidine.</text>
        <dbReference type="EC" id="2.7.13.3"/>
    </reaction>
</comment>
<dbReference type="SMART" id="SM00342">
    <property type="entry name" value="HTH_ARAC"/>
    <property type="match status" value="1"/>
</dbReference>
<accession>A0ABU1QU96</accession>
<dbReference type="EC" id="2.7.13.3" evidence="2"/>
<dbReference type="Proteomes" id="UP001264980">
    <property type="component" value="Unassembled WGS sequence"/>
</dbReference>
<dbReference type="InterPro" id="IPR036097">
    <property type="entry name" value="HisK_dim/P_sf"/>
</dbReference>
<dbReference type="InterPro" id="IPR009057">
    <property type="entry name" value="Homeodomain-like_sf"/>
</dbReference>
<dbReference type="SUPFAM" id="SSF46689">
    <property type="entry name" value="Homeodomain-like"/>
    <property type="match status" value="1"/>
</dbReference>
<dbReference type="Pfam" id="PF07494">
    <property type="entry name" value="Reg_prop"/>
    <property type="match status" value="8"/>
</dbReference>
<feature type="modified residue" description="4-aspartylphosphate" evidence="6">
    <location>
        <position position="1177"/>
    </location>
</feature>
<dbReference type="SMART" id="SM00388">
    <property type="entry name" value="HisKA"/>
    <property type="match status" value="1"/>
</dbReference>
<evidence type="ECO:0000259" key="8">
    <source>
        <dbReference type="PROSITE" id="PS01124"/>
    </source>
</evidence>
<feature type="transmembrane region" description="Helical" evidence="7">
    <location>
        <begin position="822"/>
        <end position="842"/>
    </location>
</feature>
<dbReference type="InterPro" id="IPR011006">
    <property type="entry name" value="CheY-like_superfamily"/>
</dbReference>
<dbReference type="InterPro" id="IPR036890">
    <property type="entry name" value="HATPase_C_sf"/>
</dbReference>
<dbReference type="CDD" id="cd16922">
    <property type="entry name" value="HATPase_EvgS-ArcB-TorS-like"/>
    <property type="match status" value="1"/>
</dbReference>
<evidence type="ECO:0000313" key="11">
    <source>
        <dbReference type="EMBL" id="MDR6804721.1"/>
    </source>
</evidence>
<evidence type="ECO:0000313" key="12">
    <source>
        <dbReference type="Proteomes" id="UP001264980"/>
    </source>
</evidence>
<evidence type="ECO:0000259" key="9">
    <source>
        <dbReference type="PROSITE" id="PS50109"/>
    </source>
</evidence>
<evidence type="ECO:0000256" key="4">
    <source>
        <dbReference type="ARBA" id="ARBA00023015"/>
    </source>
</evidence>
<dbReference type="InterPro" id="IPR003661">
    <property type="entry name" value="HisK_dim/P_dom"/>
</dbReference>